<name>A0A844Z017_9SPHN</name>
<accession>A0A844Z017</accession>
<evidence type="ECO:0008006" key="4">
    <source>
        <dbReference type="Google" id="ProtNLM"/>
    </source>
</evidence>
<reference evidence="2 3" key="1">
    <citation type="submission" date="2019-12" db="EMBL/GenBank/DDBJ databases">
        <title>Genomic-based taxomic classification of the family Erythrobacteraceae.</title>
        <authorList>
            <person name="Xu L."/>
        </authorList>
    </citation>
    <scope>NUCLEOTIDE SEQUENCE [LARGE SCALE GENOMIC DNA]</scope>
    <source>
        <strain evidence="2 3">M0322</strain>
    </source>
</reference>
<keyword evidence="1" id="KW-0732">Signal</keyword>
<gene>
    <name evidence="2" type="ORF">GRI99_16140</name>
</gene>
<feature type="signal peptide" evidence="1">
    <location>
        <begin position="1"/>
        <end position="23"/>
    </location>
</feature>
<organism evidence="2 3">
    <name type="scientific">Alteraurantiacibacter buctensis</name>
    <dbReference type="NCBI Taxonomy" id="1503981"/>
    <lineage>
        <taxon>Bacteria</taxon>
        <taxon>Pseudomonadati</taxon>
        <taxon>Pseudomonadota</taxon>
        <taxon>Alphaproteobacteria</taxon>
        <taxon>Sphingomonadales</taxon>
        <taxon>Erythrobacteraceae</taxon>
        <taxon>Alteraurantiacibacter</taxon>
    </lineage>
</organism>
<sequence>MTGQTFATALLLSASLAPGPVSAASAQARLGLTLVIAPRCTDEADPQRDLAPAVASPAAAVAIAARELATDPAALVAVHDRLATGWWLVGYPPGDGSLRPLVRIEKCSGRVERAPGQP</sequence>
<evidence type="ECO:0000313" key="3">
    <source>
        <dbReference type="Proteomes" id="UP000466966"/>
    </source>
</evidence>
<dbReference type="RefSeq" id="WP_160773080.1">
    <property type="nucleotide sequence ID" value="NZ_WTYV01000007.1"/>
</dbReference>
<evidence type="ECO:0000313" key="2">
    <source>
        <dbReference type="EMBL" id="MXO73159.1"/>
    </source>
</evidence>
<feature type="chain" id="PRO_5032683413" description="PepSY domain-containing protein" evidence="1">
    <location>
        <begin position="24"/>
        <end position="118"/>
    </location>
</feature>
<evidence type="ECO:0000256" key="1">
    <source>
        <dbReference type="SAM" id="SignalP"/>
    </source>
</evidence>
<comment type="caution">
    <text evidence="2">The sequence shown here is derived from an EMBL/GenBank/DDBJ whole genome shotgun (WGS) entry which is preliminary data.</text>
</comment>
<proteinExistence type="predicted"/>
<protein>
    <recommendedName>
        <fullName evidence="4">PepSY domain-containing protein</fullName>
    </recommendedName>
</protein>
<dbReference type="EMBL" id="WTYV01000007">
    <property type="protein sequence ID" value="MXO73159.1"/>
    <property type="molecule type" value="Genomic_DNA"/>
</dbReference>
<dbReference type="Proteomes" id="UP000466966">
    <property type="component" value="Unassembled WGS sequence"/>
</dbReference>
<dbReference type="AlphaFoldDB" id="A0A844Z017"/>
<keyword evidence="3" id="KW-1185">Reference proteome</keyword>